<evidence type="ECO:0000313" key="1">
    <source>
        <dbReference type="EMBL" id="TCC24850.1"/>
    </source>
</evidence>
<gene>
    <name evidence="1" type="ORF">E0H58_11640</name>
</gene>
<sequence length="252" mass="26582">MTAAEPSPTFDDLDAAGGGRIAELSRSAVRYGERLVVLPEALLAARIYSFGGRPLAARLRRQFPDAAAVSAFVESSCGQVLRRDWHELPGTPHWRRWAAVGTSGRIAGKLYVSVVPEALPEAVAMVAALARASSIAAFKVGADAAGICRPDRLVVYVSAFEDLPALGALLRGRLAGCPADGVPFTAAVTPDGMLSWAVDRPEGASWRQWLTARLARHLHAAVDAGAPDPGCVALDCLRLDGVDPVQWTPVAI</sequence>
<proteinExistence type="predicted"/>
<dbReference type="EMBL" id="SJJY01000002">
    <property type="protein sequence ID" value="TCC24850.1"/>
    <property type="molecule type" value="Genomic_DNA"/>
</dbReference>
<reference evidence="1 2" key="1">
    <citation type="submission" date="2019-02" db="EMBL/GenBank/DDBJ databases">
        <title>Kribbella capetownensis sp. nov. and Kribbella speibonae sp. nov., isolated from soil.</title>
        <authorList>
            <person name="Curtis S.M."/>
            <person name="Norton I."/>
            <person name="Everest G.J."/>
            <person name="Meyers P.R."/>
        </authorList>
    </citation>
    <scope>NUCLEOTIDE SEQUENCE [LARGE SCALE GENOMIC DNA]</scope>
    <source>
        <strain evidence="1 2">SK5</strain>
    </source>
</reference>
<dbReference type="Proteomes" id="UP000292385">
    <property type="component" value="Unassembled WGS sequence"/>
</dbReference>
<keyword evidence="2" id="KW-1185">Reference proteome</keyword>
<protein>
    <submittedName>
        <fullName evidence="1">Uncharacterized protein</fullName>
    </submittedName>
</protein>
<organism evidence="1 2">
    <name type="scientific">Kribbella speibonae</name>
    <dbReference type="NCBI Taxonomy" id="1572660"/>
    <lineage>
        <taxon>Bacteria</taxon>
        <taxon>Bacillati</taxon>
        <taxon>Actinomycetota</taxon>
        <taxon>Actinomycetes</taxon>
        <taxon>Propionibacteriales</taxon>
        <taxon>Kribbellaceae</taxon>
        <taxon>Kribbella</taxon>
    </lineage>
</organism>
<name>A0ABY2AB31_9ACTN</name>
<accession>A0ABY2AB31</accession>
<evidence type="ECO:0000313" key="2">
    <source>
        <dbReference type="Proteomes" id="UP000292385"/>
    </source>
</evidence>
<dbReference type="RefSeq" id="WP_131461337.1">
    <property type="nucleotide sequence ID" value="NZ_SJJY01000002.1"/>
</dbReference>
<comment type="caution">
    <text evidence="1">The sequence shown here is derived from an EMBL/GenBank/DDBJ whole genome shotgun (WGS) entry which is preliminary data.</text>
</comment>